<sequence>MTQNYIFLSSNLYNLVSSTTLHRIVEHPYVVVVSPPQRLALEHRAVGAGFKALNHVEIYFLEEVAPLCCCNYIAISTVDKIKFNPTKCGVRKR</sequence>
<evidence type="ECO:0000313" key="3">
    <source>
        <dbReference type="Proteomes" id="UP000289340"/>
    </source>
</evidence>
<dbReference type="Proteomes" id="UP000289340">
    <property type="component" value="Chromosome 14"/>
</dbReference>
<organism evidence="2 3">
    <name type="scientific">Glycine soja</name>
    <name type="common">Wild soybean</name>
    <dbReference type="NCBI Taxonomy" id="3848"/>
    <lineage>
        <taxon>Eukaryota</taxon>
        <taxon>Viridiplantae</taxon>
        <taxon>Streptophyta</taxon>
        <taxon>Embryophyta</taxon>
        <taxon>Tracheophyta</taxon>
        <taxon>Spermatophyta</taxon>
        <taxon>Magnoliopsida</taxon>
        <taxon>eudicotyledons</taxon>
        <taxon>Gunneridae</taxon>
        <taxon>Pentapetalae</taxon>
        <taxon>rosids</taxon>
        <taxon>fabids</taxon>
        <taxon>Fabales</taxon>
        <taxon>Fabaceae</taxon>
        <taxon>Papilionoideae</taxon>
        <taxon>50 kb inversion clade</taxon>
        <taxon>NPAAA clade</taxon>
        <taxon>indigoferoid/millettioid clade</taxon>
        <taxon>Phaseoleae</taxon>
        <taxon>Glycine</taxon>
        <taxon>Glycine subgen. Soja</taxon>
    </lineage>
</organism>
<dbReference type="EMBL" id="QZWG01000014">
    <property type="protein sequence ID" value="RZB69184.1"/>
    <property type="molecule type" value="Genomic_DNA"/>
</dbReference>
<dbReference type="AlphaFoldDB" id="A0A445H6E4"/>
<accession>A0A445H6E4</accession>
<reference evidence="2 3" key="1">
    <citation type="submission" date="2018-09" db="EMBL/GenBank/DDBJ databases">
        <title>A high-quality reference genome of wild soybean provides a powerful tool to mine soybean genomes.</title>
        <authorList>
            <person name="Xie M."/>
            <person name="Chung C.Y.L."/>
            <person name="Li M.-W."/>
            <person name="Wong F.-L."/>
            <person name="Chan T.-F."/>
            <person name="Lam H.-M."/>
        </authorList>
    </citation>
    <scope>NUCLEOTIDE SEQUENCE [LARGE SCALE GENOMIC DNA]</scope>
    <source>
        <strain evidence="3">cv. W05</strain>
        <tissue evidence="2">Hypocotyl of etiolated seedlings</tissue>
    </source>
</reference>
<dbReference type="EMBL" id="QZWG01000014">
    <property type="protein sequence ID" value="RZB69185.1"/>
    <property type="molecule type" value="Genomic_DNA"/>
</dbReference>
<protein>
    <submittedName>
        <fullName evidence="1">Ribosome maturation protein SBDS isoform K</fullName>
    </submittedName>
    <submittedName>
        <fullName evidence="2">Ribosome maturation protein SBDS isoform L</fullName>
    </submittedName>
</protein>
<evidence type="ECO:0000313" key="1">
    <source>
        <dbReference type="EMBL" id="RZB69184.1"/>
    </source>
</evidence>
<comment type="caution">
    <text evidence="2">The sequence shown here is derived from an EMBL/GenBank/DDBJ whole genome shotgun (WGS) entry which is preliminary data.</text>
</comment>
<proteinExistence type="predicted"/>
<name>A0A445H6E4_GLYSO</name>
<evidence type="ECO:0000313" key="2">
    <source>
        <dbReference type="EMBL" id="RZB69185.1"/>
    </source>
</evidence>
<keyword evidence="3" id="KW-1185">Reference proteome</keyword>
<gene>
    <name evidence="2" type="ORF">D0Y65_038796</name>
</gene>